<feature type="transmembrane region" description="Helical" evidence="1">
    <location>
        <begin position="34"/>
        <end position="53"/>
    </location>
</feature>
<evidence type="ECO:0000313" key="2">
    <source>
        <dbReference type="EMBL" id="TCO13038.1"/>
    </source>
</evidence>
<dbReference type="EMBL" id="SLWL01000007">
    <property type="protein sequence ID" value="TCO13038.1"/>
    <property type="molecule type" value="Genomic_DNA"/>
</dbReference>
<feature type="transmembrane region" description="Helical" evidence="1">
    <location>
        <begin position="149"/>
        <end position="166"/>
    </location>
</feature>
<feature type="transmembrane region" description="Helical" evidence="1">
    <location>
        <begin position="119"/>
        <end position="137"/>
    </location>
</feature>
<keyword evidence="1" id="KW-1133">Transmembrane helix</keyword>
<keyword evidence="3" id="KW-1185">Reference proteome</keyword>
<dbReference type="Proteomes" id="UP000294881">
    <property type="component" value="Unassembled WGS sequence"/>
</dbReference>
<organism evidence="2 3">
    <name type="scientific">Camelimonas lactis</name>
    <dbReference type="NCBI Taxonomy" id="659006"/>
    <lineage>
        <taxon>Bacteria</taxon>
        <taxon>Pseudomonadati</taxon>
        <taxon>Pseudomonadota</taxon>
        <taxon>Alphaproteobacteria</taxon>
        <taxon>Hyphomicrobiales</taxon>
        <taxon>Chelatococcaceae</taxon>
        <taxon>Camelimonas</taxon>
    </lineage>
</organism>
<evidence type="ECO:0000256" key="1">
    <source>
        <dbReference type="SAM" id="Phobius"/>
    </source>
</evidence>
<gene>
    <name evidence="2" type="ORF">EV666_10765</name>
</gene>
<dbReference type="AlphaFoldDB" id="A0A4V2RXC5"/>
<evidence type="ECO:0000313" key="3">
    <source>
        <dbReference type="Proteomes" id="UP000294881"/>
    </source>
</evidence>
<feature type="transmembrane region" description="Helical" evidence="1">
    <location>
        <begin position="186"/>
        <end position="206"/>
    </location>
</feature>
<keyword evidence="1" id="KW-0812">Transmembrane</keyword>
<reference evidence="2 3" key="1">
    <citation type="submission" date="2019-03" db="EMBL/GenBank/DDBJ databases">
        <title>Genomic Encyclopedia of Type Strains, Phase IV (KMG-IV): sequencing the most valuable type-strain genomes for metagenomic binning, comparative biology and taxonomic classification.</title>
        <authorList>
            <person name="Goeker M."/>
        </authorList>
    </citation>
    <scope>NUCLEOTIDE SEQUENCE [LARGE SCALE GENOMIC DNA]</scope>
    <source>
        <strain evidence="2 3">DSM 22958</strain>
    </source>
</reference>
<feature type="transmembrane region" description="Helical" evidence="1">
    <location>
        <begin position="60"/>
        <end position="82"/>
    </location>
</feature>
<comment type="caution">
    <text evidence="2">The sequence shown here is derived from an EMBL/GenBank/DDBJ whole genome shotgun (WGS) entry which is preliminary data.</text>
</comment>
<protein>
    <recommendedName>
        <fullName evidence="4">GGDEF domain-containing protein</fullName>
    </recommendedName>
</protein>
<evidence type="ECO:0008006" key="4">
    <source>
        <dbReference type="Google" id="ProtNLM"/>
    </source>
</evidence>
<proteinExistence type="predicted"/>
<sequence>MDLAIMLAAISLWGLIQGGMLIYRWNRTPESRDLWWSGIGILIVGFGAGLSGARYFDASFFTTIVAANVAMITGIACMAQAVRAADGKSPAWLEIILPGAVWSLACMSEHFQQSAQQRLVLFSLLCAAPAVLASYSLIRGGLALSGRKVWLTLWIFIVISTLVRGIDTPRVLEGLENRYAASAWHVIYFIMVAASVVGVGYVNLALSDALPRLSTFMDRLQARMSRGRPAPGGHPPAAGALWSLRLDRLFMGRALVQEFIAQDIDDLARALTAAGPGLVEVRRAGVDRLIWVTGQDGGSATQHYQTILDTLTGIAARPTFPRLAMSFGFTALSGADLLQAAAAADRNAVRIRSRSRSA</sequence>
<name>A0A4V2RXC5_9HYPH</name>
<dbReference type="RefSeq" id="WP_132006691.1">
    <property type="nucleotide sequence ID" value="NZ_JBHUNN010000001.1"/>
</dbReference>
<keyword evidence="1" id="KW-0472">Membrane</keyword>
<accession>A0A4V2RXC5</accession>